<evidence type="ECO:0000313" key="1">
    <source>
        <dbReference type="EMBL" id="GMF15849.1"/>
    </source>
</evidence>
<dbReference type="AlphaFoldDB" id="A0A9W6TMU0"/>
<sequence>MTSSTRRTEEVRHRILVAAADGNVWSVTLPSKLQPGVGVLTGELLLERSSSESDGGTVRWFCQLPGVQSIEHMPAGSGLTSLTLMRSIVTPSTLIVNTRGSTESMLQRHQSLELDEIEGEQSTCTLCLSSQEPTHSVLLARLFPDAVNLAGMAVILQGDLDGCVRFSIVHYPCEKGGIAKVSVIRSGALVRLDQPVQLIAPFTTYASPTLSSEDCNSEVTASLLAFDALVVLGTHGQIGIVDLRSPRHVETIPVPLKQLEIGCAAQSLVFVSNLELCIYCSGGRAFVCRVIDLIATGKDRCAHPKTIDSHVGFAEKLPLPPVPLLAMVSAVQPDIPSNKGNQRPMCKEEPLKEPRVRNLLNRIAQVSTEATALRTQSKKMDNQLKNLHSALEMLRLVQTAGKNDIERGLLLVLSVRVHSAGVEAIARCNVSASIVATGNLSDQQSITLDPDTFALQDQGALWLSSSLLFCPQQNDHSERILCKPKNVGPTQIENPLSFAIPLLQDRRILFAQLSQPIEDEISVSQIAIHAGFRQNHDPVMPLSRTGISDKGDSASSSALWSGVQWWAALTDHANKNPAFAAMLSKIVPQTAASLVLSPPSRFVMSIPAFFTTEIYEEDEDDDEDEDFEKLRFERMRALVLESINNWSEGANQRISASGQSEEVALDVSEVLEPIAALENILAVCCSVLNSSCVDGVVLIFCVYLCPSQDLKLKMVTQIEDPNSAICTDEVLQALSQLAQVEAQTLTLYWKTRMQLNRTIM</sequence>
<gene>
    <name evidence="1" type="ORF">Pfra01_000058300</name>
</gene>
<reference evidence="1" key="1">
    <citation type="submission" date="2023-04" db="EMBL/GenBank/DDBJ databases">
        <title>Phytophthora fragariaefolia NBRC 109709.</title>
        <authorList>
            <person name="Ichikawa N."/>
            <person name="Sato H."/>
            <person name="Tonouchi N."/>
        </authorList>
    </citation>
    <scope>NUCLEOTIDE SEQUENCE</scope>
    <source>
        <strain evidence="1">NBRC 109709</strain>
    </source>
</reference>
<accession>A0A9W6TMU0</accession>
<organism evidence="1 2">
    <name type="scientific">Phytophthora fragariaefolia</name>
    <dbReference type="NCBI Taxonomy" id="1490495"/>
    <lineage>
        <taxon>Eukaryota</taxon>
        <taxon>Sar</taxon>
        <taxon>Stramenopiles</taxon>
        <taxon>Oomycota</taxon>
        <taxon>Peronosporomycetes</taxon>
        <taxon>Peronosporales</taxon>
        <taxon>Peronosporaceae</taxon>
        <taxon>Phytophthora</taxon>
    </lineage>
</organism>
<protein>
    <submittedName>
        <fullName evidence="1">Unnamed protein product</fullName>
    </submittedName>
</protein>
<evidence type="ECO:0000313" key="2">
    <source>
        <dbReference type="Proteomes" id="UP001165121"/>
    </source>
</evidence>
<dbReference type="EMBL" id="BSXT01000043">
    <property type="protein sequence ID" value="GMF15849.1"/>
    <property type="molecule type" value="Genomic_DNA"/>
</dbReference>
<proteinExistence type="predicted"/>
<keyword evidence="2" id="KW-1185">Reference proteome</keyword>
<dbReference type="OrthoDB" id="124272at2759"/>
<comment type="caution">
    <text evidence="1">The sequence shown here is derived from an EMBL/GenBank/DDBJ whole genome shotgun (WGS) entry which is preliminary data.</text>
</comment>
<name>A0A9W6TMU0_9STRA</name>
<dbReference type="Proteomes" id="UP001165121">
    <property type="component" value="Unassembled WGS sequence"/>
</dbReference>